<sequence length="144" mass="15728">MAAQENEQKVAILAVLVLQILAVQVLETKAVMAAWETQAMLPPGVGGLQPESSGCSSTTHRSQKVMLEVFRRARVGRKICTVVVHLLTCDVGWKICTAVVHLLTCDVGWKICRVVVHLLTCDGGLHDWCNISAFSNVAVKYDEI</sequence>
<name>A0AAD6KDI6_9ROSI</name>
<comment type="caution">
    <text evidence="1">The sequence shown here is derived from an EMBL/GenBank/DDBJ whole genome shotgun (WGS) entry which is preliminary data.</text>
</comment>
<evidence type="ECO:0000313" key="1">
    <source>
        <dbReference type="EMBL" id="KAJ6420720.1"/>
    </source>
</evidence>
<proteinExistence type="predicted"/>
<dbReference type="AlphaFoldDB" id="A0AAD6KDI6"/>
<gene>
    <name evidence="1" type="ORF">OIU84_028140</name>
</gene>
<organism evidence="1 2">
    <name type="scientific">Salix udensis</name>
    <dbReference type="NCBI Taxonomy" id="889485"/>
    <lineage>
        <taxon>Eukaryota</taxon>
        <taxon>Viridiplantae</taxon>
        <taxon>Streptophyta</taxon>
        <taxon>Embryophyta</taxon>
        <taxon>Tracheophyta</taxon>
        <taxon>Spermatophyta</taxon>
        <taxon>Magnoliopsida</taxon>
        <taxon>eudicotyledons</taxon>
        <taxon>Gunneridae</taxon>
        <taxon>Pentapetalae</taxon>
        <taxon>rosids</taxon>
        <taxon>fabids</taxon>
        <taxon>Malpighiales</taxon>
        <taxon>Salicaceae</taxon>
        <taxon>Saliceae</taxon>
        <taxon>Salix</taxon>
    </lineage>
</organism>
<dbReference type="Proteomes" id="UP001162972">
    <property type="component" value="Chromosome 17"/>
</dbReference>
<reference evidence="1 2" key="1">
    <citation type="journal article" date="2023" name="Int. J. Mol. Sci.">
        <title>De Novo Assembly and Annotation of 11 Diverse Shrub Willow (Salix) Genomes Reveals Novel Gene Organization in Sex-Linked Regions.</title>
        <authorList>
            <person name="Hyden B."/>
            <person name="Feng K."/>
            <person name="Yates T.B."/>
            <person name="Jawdy S."/>
            <person name="Cereghino C."/>
            <person name="Smart L.B."/>
            <person name="Muchero W."/>
        </authorList>
    </citation>
    <scope>NUCLEOTIDE SEQUENCE [LARGE SCALE GENOMIC DNA]</scope>
    <source>
        <tissue evidence="1">Shoot tip</tissue>
    </source>
</reference>
<accession>A0AAD6KDI6</accession>
<keyword evidence="2" id="KW-1185">Reference proteome</keyword>
<dbReference type="EMBL" id="JAPFFJ010000008">
    <property type="protein sequence ID" value="KAJ6420720.1"/>
    <property type="molecule type" value="Genomic_DNA"/>
</dbReference>
<evidence type="ECO:0000313" key="2">
    <source>
        <dbReference type="Proteomes" id="UP001162972"/>
    </source>
</evidence>
<protein>
    <submittedName>
        <fullName evidence="1">Uncharacterized protein</fullName>
    </submittedName>
</protein>